<proteinExistence type="inferred from homology"/>
<dbReference type="SUPFAM" id="SSF47699">
    <property type="entry name" value="Bifunctional inhibitor/lipid-transfer protein/seed storage 2S albumin"/>
    <property type="match status" value="1"/>
</dbReference>
<dbReference type="GO" id="GO:0098552">
    <property type="term" value="C:side of membrane"/>
    <property type="evidence" value="ECO:0007669"/>
    <property type="project" value="UniProtKB-KW"/>
</dbReference>
<evidence type="ECO:0000256" key="4">
    <source>
        <dbReference type="ARBA" id="ARBA00022622"/>
    </source>
</evidence>
<dbReference type="FunCoup" id="A0A059AYT6">
    <property type="interactions" value="91"/>
</dbReference>
<dbReference type="Gene3D" id="1.10.110.10">
    <property type="entry name" value="Plant lipid-transfer and hydrophobic proteins"/>
    <property type="match status" value="1"/>
</dbReference>
<dbReference type="CDD" id="cd00010">
    <property type="entry name" value="AAI_LTSS"/>
    <property type="match status" value="1"/>
</dbReference>
<keyword evidence="6" id="KW-1015">Disulfide bond</keyword>
<dbReference type="Gramene" id="KCW58821">
    <property type="protein sequence ID" value="KCW58821"/>
    <property type="gene ID" value="EUGRSUZ_H01457"/>
</dbReference>
<evidence type="ECO:0000256" key="5">
    <source>
        <dbReference type="ARBA" id="ARBA00022729"/>
    </source>
</evidence>
<evidence type="ECO:0000259" key="11">
    <source>
        <dbReference type="Pfam" id="PF14368"/>
    </source>
</evidence>
<comment type="subcellular location">
    <subcellularLocation>
        <location evidence="1">Cell membrane</location>
        <topology evidence="1">Lipid-anchor</topology>
        <topology evidence="1">GPI-anchor</topology>
    </subcellularLocation>
</comment>
<dbReference type="OMA" id="CTTSMIN"/>
<reference evidence="12" key="1">
    <citation type="submission" date="2013-07" db="EMBL/GenBank/DDBJ databases">
        <title>The genome of Eucalyptus grandis.</title>
        <authorList>
            <person name="Schmutz J."/>
            <person name="Hayes R."/>
            <person name="Myburg A."/>
            <person name="Tuskan G."/>
            <person name="Grattapaglia D."/>
            <person name="Rokhsar D.S."/>
        </authorList>
    </citation>
    <scope>NUCLEOTIDE SEQUENCE</scope>
    <source>
        <tissue evidence="12">Leaf extractions</tissue>
    </source>
</reference>
<evidence type="ECO:0000256" key="3">
    <source>
        <dbReference type="ARBA" id="ARBA00022475"/>
    </source>
</evidence>
<dbReference type="eggNOG" id="ENOG502RZXE">
    <property type="taxonomic scope" value="Eukaryota"/>
</dbReference>
<keyword evidence="7" id="KW-0325">Glycoprotein</keyword>
<feature type="signal peptide" evidence="10">
    <location>
        <begin position="1"/>
        <end position="29"/>
    </location>
</feature>
<feature type="compositionally biased region" description="Pro residues" evidence="9">
    <location>
        <begin position="122"/>
        <end position="134"/>
    </location>
</feature>
<keyword evidence="3" id="KW-1003">Cell membrane</keyword>
<evidence type="ECO:0000256" key="2">
    <source>
        <dbReference type="ARBA" id="ARBA00009748"/>
    </source>
</evidence>
<dbReference type="PANTHER" id="PTHR33044">
    <property type="entry name" value="BIFUNCTIONAL INHIBITOR/LIPID-TRANSFER PROTEIN/SEED STORAGE 2S ALBUMIN SUPERFAMILY PROTEIN-RELATED"/>
    <property type="match status" value="1"/>
</dbReference>
<keyword evidence="5 10" id="KW-0732">Signal</keyword>
<dbReference type="InParanoid" id="A0A059AYT6"/>
<dbReference type="AlphaFoldDB" id="A0A059AYT6"/>
<dbReference type="GO" id="GO:0005886">
    <property type="term" value="C:plasma membrane"/>
    <property type="evidence" value="ECO:0007669"/>
    <property type="project" value="UniProtKB-SubCell"/>
</dbReference>
<feature type="domain" description="Bifunctional inhibitor/plant lipid transfer protein/seed storage helical" evidence="11">
    <location>
        <begin position="21"/>
        <end position="107"/>
    </location>
</feature>
<evidence type="ECO:0000256" key="1">
    <source>
        <dbReference type="ARBA" id="ARBA00004609"/>
    </source>
</evidence>
<keyword evidence="4" id="KW-0336">GPI-anchor</keyword>
<gene>
    <name evidence="12" type="ORF">EUGRSUZ_H01457</name>
</gene>
<feature type="region of interest" description="Disordered" evidence="9">
    <location>
        <begin position="122"/>
        <end position="202"/>
    </location>
</feature>
<feature type="compositionally biased region" description="Low complexity" evidence="9">
    <location>
        <begin position="145"/>
        <end position="164"/>
    </location>
</feature>
<evidence type="ECO:0000256" key="9">
    <source>
        <dbReference type="SAM" id="MobiDB-lite"/>
    </source>
</evidence>
<keyword evidence="4" id="KW-0472">Membrane</keyword>
<evidence type="ECO:0000256" key="7">
    <source>
        <dbReference type="ARBA" id="ARBA00023180"/>
    </source>
</evidence>
<evidence type="ECO:0000313" key="12">
    <source>
        <dbReference type="EMBL" id="KCW58821.1"/>
    </source>
</evidence>
<evidence type="ECO:0000256" key="8">
    <source>
        <dbReference type="ARBA" id="ARBA00023288"/>
    </source>
</evidence>
<keyword evidence="8" id="KW-0449">Lipoprotein</keyword>
<dbReference type="EMBL" id="KK198760">
    <property type="protein sequence ID" value="KCW58821.1"/>
    <property type="molecule type" value="Genomic_DNA"/>
</dbReference>
<dbReference type="InterPro" id="IPR036312">
    <property type="entry name" value="Bifun_inhib/LTP/seed_sf"/>
</dbReference>
<name>A0A059AYT6_EUCGR</name>
<organism evidence="12">
    <name type="scientific">Eucalyptus grandis</name>
    <name type="common">Flooded gum</name>
    <dbReference type="NCBI Taxonomy" id="71139"/>
    <lineage>
        <taxon>Eukaryota</taxon>
        <taxon>Viridiplantae</taxon>
        <taxon>Streptophyta</taxon>
        <taxon>Embryophyta</taxon>
        <taxon>Tracheophyta</taxon>
        <taxon>Spermatophyta</taxon>
        <taxon>Magnoliopsida</taxon>
        <taxon>eudicotyledons</taxon>
        <taxon>Gunneridae</taxon>
        <taxon>Pentapetalae</taxon>
        <taxon>rosids</taxon>
        <taxon>malvids</taxon>
        <taxon>Myrtales</taxon>
        <taxon>Myrtaceae</taxon>
        <taxon>Myrtoideae</taxon>
        <taxon>Eucalypteae</taxon>
        <taxon>Eucalyptus</taxon>
    </lineage>
</organism>
<accession>A0A059AYT6</accession>
<protein>
    <recommendedName>
        <fullName evidence="11">Bifunctional inhibitor/plant lipid transfer protein/seed storage helical domain-containing protein</fullName>
    </recommendedName>
</protein>
<evidence type="ECO:0000256" key="6">
    <source>
        <dbReference type="ARBA" id="ARBA00023157"/>
    </source>
</evidence>
<comment type="similarity">
    <text evidence="2">Belongs to the plant LTP family.</text>
</comment>
<evidence type="ECO:0000256" key="10">
    <source>
        <dbReference type="SAM" id="SignalP"/>
    </source>
</evidence>
<feature type="chain" id="PRO_5001568204" description="Bifunctional inhibitor/plant lipid transfer protein/seed storage helical domain-containing protein" evidence="10">
    <location>
        <begin position="30"/>
        <end position="250"/>
    </location>
</feature>
<dbReference type="Pfam" id="PF14368">
    <property type="entry name" value="LTP_2"/>
    <property type="match status" value="1"/>
</dbReference>
<dbReference type="InterPro" id="IPR016140">
    <property type="entry name" value="Bifunc_inhib/LTP/seed_store"/>
</dbReference>
<sequence>MEGSKAFLELALVLASALCVITPFMSVDAQISTPCSASMISTFTPCFNFITGSSANGSSPSSSCCDSFKKLLGTSLECTCLVVTANVPIPLPVNRTLALSLPQACNGGLPLQCKASGSPLPAPGPTLFGPPPAPAASSPHHHEAGSGSPHLAPSPSLSPRASKAVIASPPAPAPESDTTADATPAYPPVESVGPSSTPGVRPILNPSSSSALSFCGNPKFVLVPLKFDPRSSKYLYQLIDFARGDIDDSR</sequence>
<dbReference type="InterPro" id="IPR043325">
    <property type="entry name" value="LTSS"/>
</dbReference>